<sequence>MNGVKLEISKQEMDLGVTVTDDLTPDKHINNIVKVGTEPVDSGMGLRVPRRATLLMAGRPSLGRTCSSSMMHSSEGGSEGEPAASLCISGERH</sequence>
<name>A0A5B7EDI8_PORTR</name>
<accession>A0A5B7EDI8</accession>
<feature type="compositionally biased region" description="Low complexity" evidence="1">
    <location>
        <begin position="67"/>
        <end position="76"/>
    </location>
</feature>
<reference evidence="2 3" key="1">
    <citation type="submission" date="2019-05" db="EMBL/GenBank/DDBJ databases">
        <title>Another draft genome of Portunus trituberculatus and its Hox gene families provides insights of decapod evolution.</title>
        <authorList>
            <person name="Jeong J.-H."/>
            <person name="Song I."/>
            <person name="Kim S."/>
            <person name="Choi T."/>
            <person name="Kim D."/>
            <person name="Ryu S."/>
            <person name="Kim W."/>
        </authorList>
    </citation>
    <scope>NUCLEOTIDE SEQUENCE [LARGE SCALE GENOMIC DNA]</scope>
    <source>
        <tissue evidence="2">Muscle</tissue>
    </source>
</reference>
<dbReference type="AlphaFoldDB" id="A0A5B7EDI8"/>
<protein>
    <submittedName>
        <fullName evidence="2">Uncharacterized protein</fullName>
    </submittedName>
</protein>
<dbReference type="EMBL" id="VSRR010002460">
    <property type="protein sequence ID" value="MPC31558.1"/>
    <property type="molecule type" value="Genomic_DNA"/>
</dbReference>
<evidence type="ECO:0000313" key="2">
    <source>
        <dbReference type="EMBL" id="MPC31558.1"/>
    </source>
</evidence>
<evidence type="ECO:0000313" key="3">
    <source>
        <dbReference type="Proteomes" id="UP000324222"/>
    </source>
</evidence>
<keyword evidence="3" id="KW-1185">Reference proteome</keyword>
<comment type="caution">
    <text evidence="2">The sequence shown here is derived from an EMBL/GenBank/DDBJ whole genome shotgun (WGS) entry which is preliminary data.</text>
</comment>
<organism evidence="2 3">
    <name type="scientific">Portunus trituberculatus</name>
    <name type="common">Swimming crab</name>
    <name type="synonym">Neptunus trituberculatus</name>
    <dbReference type="NCBI Taxonomy" id="210409"/>
    <lineage>
        <taxon>Eukaryota</taxon>
        <taxon>Metazoa</taxon>
        <taxon>Ecdysozoa</taxon>
        <taxon>Arthropoda</taxon>
        <taxon>Crustacea</taxon>
        <taxon>Multicrustacea</taxon>
        <taxon>Malacostraca</taxon>
        <taxon>Eumalacostraca</taxon>
        <taxon>Eucarida</taxon>
        <taxon>Decapoda</taxon>
        <taxon>Pleocyemata</taxon>
        <taxon>Brachyura</taxon>
        <taxon>Eubrachyura</taxon>
        <taxon>Portunoidea</taxon>
        <taxon>Portunidae</taxon>
        <taxon>Portuninae</taxon>
        <taxon>Portunus</taxon>
    </lineage>
</organism>
<evidence type="ECO:0000256" key="1">
    <source>
        <dbReference type="SAM" id="MobiDB-lite"/>
    </source>
</evidence>
<feature type="region of interest" description="Disordered" evidence="1">
    <location>
        <begin position="60"/>
        <end position="93"/>
    </location>
</feature>
<proteinExistence type="predicted"/>
<gene>
    <name evidence="2" type="ORF">E2C01_024852</name>
</gene>
<dbReference type="Proteomes" id="UP000324222">
    <property type="component" value="Unassembled WGS sequence"/>
</dbReference>